<dbReference type="InterPro" id="IPR013154">
    <property type="entry name" value="ADH-like_N"/>
</dbReference>
<evidence type="ECO:0000313" key="3">
    <source>
        <dbReference type="EMBL" id="MBI5252682.1"/>
    </source>
</evidence>
<reference evidence="3" key="1">
    <citation type="submission" date="2020-07" db="EMBL/GenBank/DDBJ databases">
        <title>Huge and variable diversity of episymbiotic CPR bacteria and DPANN archaea in groundwater ecosystems.</title>
        <authorList>
            <person name="He C.Y."/>
            <person name="Keren R."/>
            <person name="Whittaker M."/>
            <person name="Farag I.F."/>
            <person name="Doudna J."/>
            <person name="Cate J.H.D."/>
            <person name="Banfield J.F."/>
        </authorList>
    </citation>
    <scope>NUCLEOTIDE SEQUENCE</scope>
    <source>
        <strain evidence="3">NC_groundwater_1664_Pr3_B-0.1um_52_9</strain>
    </source>
</reference>
<protein>
    <submittedName>
        <fullName evidence="3">Alcohol dehydrogenase catalytic domain-containing protein</fullName>
    </submittedName>
</protein>
<dbReference type="InterPro" id="IPR036291">
    <property type="entry name" value="NAD(P)-bd_dom_sf"/>
</dbReference>
<dbReference type="Gene3D" id="3.90.180.10">
    <property type="entry name" value="Medium-chain alcohol dehydrogenases, catalytic domain"/>
    <property type="match status" value="1"/>
</dbReference>
<keyword evidence="1" id="KW-0560">Oxidoreductase</keyword>
<organism evidence="3 4">
    <name type="scientific">Desulfomonile tiedjei</name>
    <dbReference type="NCBI Taxonomy" id="2358"/>
    <lineage>
        <taxon>Bacteria</taxon>
        <taxon>Pseudomonadati</taxon>
        <taxon>Thermodesulfobacteriota</taxon>
        <taxon>Desulfomonilia</taxon>
        <taxon>Desulfomonilales</taxon>
        <taxon>Desulfomonilaceae</taxon>
        <taxon>Desulfomonile</taxon>
    </lineage>
</organism>
<dbReference type="EMBL" id="JACRDE010000637">
    <property type="protein sequence ID" value="MBI5252682.1"/>
    <property type="molecule type" value="Genomic_DNA"/>
</dbReference>
<sequence length="405" mass="43677">MKALSAKLSVRTEAWDRVKAKLFRKTENTPAVYLELGEIPEPDLIGPDWVKVRSIVSGISDLDESVALNGDPLPFSSFITFPYVPGNENVGIVTEIGNNVQGIELGERVVINPLLSCRTRGIDPPCVSCASGNPSSCHNFGQGAPGPGVIIGACKSTFGGWADSFIAHKSQVRMIPHSVETDLAIMVPEFARALRAVLQHSPSAGDTVVIVGAGSLGLLTLIALQMTGYKNKTLVLAEHPFEGDLARKFSNVRVAFTQGHGTAFEEVSEFVGGIVRYPETGRPAIAGGADLVYETTGTKQNVEDALYLTGERKKLVLMGMRAISDLDPAPLWFKALNVVATSFSGKESDSRETFDMALEMALEGCLPIADLVTHRFSLQDYRQAFGVLRDRSVSKAVKVMFQHVV</sequence>
<dbReference type="AlphaFoldDB" id="A0A9D6VC40"/>
<dbReference type="PANTHER" id="PTHR43401">
    <property type="entry name" value="L-THREONINE 3-DEHYDROGENASE"/>
    <property type="match status" value="1"/>
</dbReference>
<dbReference type="SUPFAM" id="SSF50129">
    <property type="entry name" value="GroES-like"/>
    <property type="match status" value="1"/>
</dbReference>
<gene>
    <name evidence="3" type="ORF">HY912_24565</name>
</gene>
<accession>A0A9D6VC40</accession>
<dbReference type="Gene3D" id="3.40.50.720">
    <property type="entry name" value="NAD(P)-binding Rossmann-like Domain"/>
    <property type="match status" value="1"/>
</dbReference>
<dbReference type="SUPFAM" id="SSF51735">
    <property type="entry name" value="NAD(P)-binding Rossmann-fold domains"/>
    <property type="match status" value="1"/>
</dbReference>
<dbReference type="InterPro" id="IPR011032">
    <property type="entry name" value="GroES-like_sf"/>
</dbReference>
<dbReference type="Proteomes" id="UP000807825">
    <property type="component" value="Unassembled WGS sequence"/>
</dbReference>
<evidence type="ECO:0000256" key="1">
    <source>
        <dbReference type="ARBA" id="ARBA00023002"/>
    </source>
</evidence>
<evidence type="ECO:0000313" key="4">
    <source>
        <dbReference type="Proteomes" id="UP000807825"/>
    </source>
</evidence>
<evidence type="ECO:0000259" key="2">
    <source>
        <dbReference type="Pfam" id="PF08240"/>
    </source>
</evidence>
<dbReference type="GO" id="GO:0016491">
    <property type="term" value="F:oxidoreductase activity"/>
    <property type="evidence" value="ECO:0007669"/>
    <property type="project" value="UniProtKB-KW"/>
</dbReference>
<dbReference type="Pfam" id="PF08240">
    <property type="entry name" value="ADH_N"/>
    <property type="match status" value="1"/>
</dbReference>
<feature type="domain" description="Alcohol dehydrogenase-like N-terminal" evidence="2">
    <location>
        <begin position="46"/>
        <end position="176"/>
    </location>
</feature>
<comment type="caution">
    <text evidence="3">The sequence shown here is derived from an EMBL/GenBank/DDBJ whole genome shotgun (WGS) entry which is preliminary data.</text>
</comment>
<dbReference type="InterPro" id="IPR050129">
    <property type="entry name" value="Zn_alcohol_dh"/>
</dbReference>
<dbReference type="PANTHER" id="PTHR43401:SF2">
    <property type="entry name" value="L-THREONINE 3-DEHYDROGENASE"/>
    <property type="match status" value="1"/>
</dbReference>
<proteinExistence type="predicted"/>
<name>A0A9D6VC40_9BACT</name>